<sequence>MLSIELVKGTPSGSLITVALSFFSSSFSSLPRLRPSTSRRWGEERRHQKILRATTVDEGDCSEMKKVEVFAAFLMAASFADLAVASHDPRFSSSFSKEVRLSSLLPPGSGSSREGNAESGSRKGVEDKFTPRFDGLRFIEALMTTHQ</sequence>
<evidence type="ECO:0000313" key="3">
    <source>
        <dbReference type="Proteomes" id="UP000287651"/>
    </source>
</evidence>
<evidence type="ECO:0000256" key="1">
    <source>
        <dbReference type="SAM" id="MobiDB-lite"/>
    </source>
</evidence>
<dbReference type="EMBL" id="AMZH03003715">
    <property type="protein sequence ID" value="RRT71408.1"/>
    <property type="molecule type" value="Genomic_DNA"/>
</dbReference>
<accession>A0A427A5H7</accession>
<evidence type="ECO:0000313" key="2">
    <source>
        <dbReference type="EMBL" id="RRT71408.1"/>
    </source>
</evidence>
<protein>
    <submittedName>
        <fullName evidence="2">Uncharacterized protein</fullName>
    </submittedName>
</protein>
<comment type="caution">
    <text evidence="2">The sequence shown here is derived from an EMBL/GenBank/DDBJ whole genome shotgun (WGS) entry which is preliminary data.</text>
</comment>
<proteinExistence type="predicted"/>
<dbReference type="PANTHER" id="PTHR34683">
    <property type="entry name" value="EXPRESSED PROTEIN-RELATED"/>
    <property type="match status" value="1"/>
</dbReference>
<feature type="region of interest" description="Disordered" evidence="1">
    <location>
        <begin position="103"/>
        <end position="128"/>
    </location>
</feature>
<name>A0A427A5H7_ENSVE</name>
<feature type="compositionally biased region" description="Low complexity" evidence="1">
    <location>
        <begin position="103"/>
        <end position="112"/>
    </location>
</feature>
<reference evidence="2 3" key="1">
    <citation type="journal article" date="2014" name="Agronomy (Basel)">
        <title>A Draft Genome Sequence for Ensete ventricosum, the Drought-Tolerant Tree Against Hunger.</title>
        <authorList>
            <person name="Harrison J."/>
            <person name="Moore K.A."/>
            <person name="Paszkiewicz K."/>
            <person name="Jones T."/>
            <person name="Grant M."/>
            <person name="Ambacheew D."/>
            <person name="Muzemil S."/>
            <person name="Studholme D.J."/>
        </authorList>
    </citation>
    <scope>NUCLEOTIDE SEQUENCE [LARGE SCALE GENOMIC DNA]</scope>
</reference>
<gene>
    <name evidence="2" type="ORF">B296_00015711</name>
</gene>
<dbReference type="Proteomes" id="UP000287651">
    <property type="component" value="Unassembled WGS sequence"/>
</dbReference>
<dbReference type="AlphaFoldDB" id="A0A427A5H7"/>
<dbReference type="PANTHER" id="PTHR34683:SF2">
    <property type="entry name" value="EXPRESSED PROTEIN"/>
    <property type="match status" value="1"/>
</dbReference>
<organism evidence="2 3">
    <name type="scientific">Ensete ventricosum</name>
    <name type="common">Abyssinian banana</name>
    <name type="synonym">Musa ensete</name>
    <dbReference type="NCBI Taxonomy" id="4639"/>
    <lineage>
        <taxon>Eukaryota</taxon>
        <taxon>Viridiplantae</taxon>
        <taxon>Streptophyta</taxon>
        <taxon>Embryophyta</taxon>
        <taxon>Tracheophyta</taxon>
        <taxon>Spermatophyta</taxon>
        <taxon>Magnoliopsida</taxon>
        <taxon>Liliopsida</taxon>
        <taxon>Zingiberales</taxon>
        <taxon>Musaceae</taxon>
        <taxon>Ensete</taxon>
    </lineage>
</organism>